<dbReference type="AlphaFoldDB" id="A0A1F7UP85"/>
<dbReference type="Gene3D" id="1.20.1440.100">
    <property type="entry name" value="SG protein - dephosphorylation function"/>
    <property type="match status" value="1"/>
</dbReference>
<proteinExistence type="predicted"/>
<dbReference type="InterPro" id="IPR036412">
    <property type="entry name" value="HAD-like_sf"/>
</dbReference>
<protein>
    <recommendedName>
        <fullName evidence="3">Haloacid dehalogenase</fullName>
    </recommendedName>
</protein>
<dbReference type="NCBIfam" id="TIGR01488">
    <property type="entry name" value="HAD-SF-IB"/>
    <property type="match status" value="1"/>
</dbReference>
<organism evidence="1 2">
    <name type="scientific">Candidatus Uhrbacteria bacterium RIFCSPLOWO2_01_FULL_47_24</name>
    <dbReference type="NCBI Taxonomy" id="1802401"/>
    <lineage>
        <taxon>Bacteria</taxon>
        <taxon>Candidatus Uhriibacteriota</taxon>
    </lineage>
</organism>
<dbReference type="InterPro" id="IPR006385">
    <property type="entry name" value="HAD_hydro_SerB1"/>
</dbReference>
<dbReference type="EMBL" id="MGEJ01000014">
    <property type="protein sequence ID" value="OGL80113.1"/>
    <property type="molecule type" value="Genomic_DNA"/>
</dbReference>
<dbReference type="Pfam" id="PF12710">
    <property type="entry name" value="HAD"/>
    <property type="match status" value="1"/>
</dbReference>
<dbReference type="Gene3D" id="3.40.50.1000">
    <property type="entry name" value="HAD superfamily/HAD-like"/>
    <property type="match status" value="1"/>
</dbReference>
<dbReference type="SUPFAM" id="SSF56784">
    <property type="entry name" value="HAD-like"/>
    <property type="match status" value="1"/>
</dbReference>
<gene>
    <name evidence="1" type="ORF">A3B21_01925</name>
</gene>
<evidence type="ECO:0008006" key="3">
    <source>
        <dbReference type="Google" id="ProtNLM"/>
    </source>
</evidence>
<reference evidence="1 2" key="1">
    <citation type="journal article" date="2016" name="Nat. Commun.">
        <title>Thousands of microbial genomes shed light on interconnected biogeochemical processes in an aquifer system.</title>
        <authorList>
            <person name="Anantharaman K."/>
            <person name="Brown C.T."/>
            <person name="Hug L.A."/>
            <person name="Sharon I."/>
            <person name="Castelle C.J."/>
            <person name="Probst A.J."/>
            <person name="Thomas B.C."/>
            <person name="Singh A."/>
            <person name="Wilkins M.J."/>
            <person name="Karaoz U."/>
            <person name="Brodie E.L."/>
            <person name="Williams K.H."/>
            <person name="Hubbard S.S."/>
            <person name="Banfield J.F."/>
        </authorList>
    </citation>
    <scope>NUCLEOTIDE SEQUENCE [LARGE SCALE GENOMIC DNA]</scope>
</reference>
<dbReference type="NCBIfam" id="TIGR01490">
    <property type="entry name" value="HAD-SF-IB-hyp1"/>
    <property type="match status" value="1"/>
</dbReference>
<dbReference type="STRING" id="1802401.A3B21_01925"/>
<dbReference type="PANTHER" id="PTHR43344">
    <property type="entry name" value="PHOSPHOSERINE PHOSPHATASE"/>
    <property type="match status" value="1"/>
</dbReference>
<comment type="caution">
    <text evidence="1">The sequence shown here is derived from an EMBL/GenBank/DDBJ whole genome shotgun (WGS) entry which is preliminary data.</text>
</comment>
<name>A0A1F7UP85_9BACT</name>
<evidence type="ECO:0000313" key="2">
    <source>
        <dbReference type="Proteomes" id="UP000176897"/>
    </source>
</evidence>
<sequence length="233" mass="27481">MQKLRKLAVFDVDGTIFRSSLTRRLFSYLVNEGIFSKGAREEVDPYLRAWLNRKGSYDVYLEKLVKVFIAHIRGKKQSDIRRISRKIVSSEKSHVYRFTRDLILELKKKNYFIVAISGSPFEIVRWYNRFLRFDKTYGWVLETDKSGRYTGNMKYIYSVRNKHLLIKHVLEKYNVTLRGSIAVGDTESDISMFEIVDRPIAFNPSSGLYQVAKKKGWEIVVERKDVVYKLQKL</sequence>
<dbReference type="InterPro" id="IPR050582">
    <property type="entry name" value="HAD-like_SerB"/>
</dbReference>
<dbReference type="InterPro" id="IPR023214">
    <property type="entry name" value="HAD_sf"/>
</dbReference>
<dbReference type="Proteomes" id="UP000176897">
    <property type="component" value="Unassembled WGS sequence"/>
</dbReference>
<accession>A0A1F7UP85</accession>
<evidence type="ECO:0000313" key="1">
    <source>
        <dbReference type="EMBL" id="OGL80113.1"/>
    </source>
</evidence>